<evidence type="ECO:0000313" key="1">
    <source>
        <dbReference type="EMBL" id="GBM41836.1"/>
    </source>
</evidence>
<accession>A0A4Y2FMN1</accession>
<organism evidence="1 2">
    <name type="scientific">Araneus ventricosus</name>
    <name type="common">Orbweaver spider</name>
    <name type="synonym">Epeira ventricosa</name>
    <dbReference type="NCBI Taxonomy" id="182803"/>
    <lineage>
        <taxon>Eukaryota</taxon>
        <taxon>Metazoa</taxon>
        <taxon>Ecdysozoa</taxon>
        <taxon>Arthropoda</taxon>
        <taxon>Chelicerata</taxon>
        <taxon>Arachnida</taxon>
        <taxon>Araneae</taxon>
        <taxon>Araneomorphae</taxon>
        <taxon>Entelegynae</taxon>
        <taxon>Araneoidea</taxon>
        <taxon>Araneidae</taxon>
        <taxon>Araneus</taxon>
    </lineage>
</organism>
<protein>
    <submittedName>
        <fullName evidence="1">Uncharacterized protein</fullName>
    </submittedName>
</protein>
<gene>
    <name evidence="1" type="ORF">AVEN_141143_1</name>
</gene>
<dbReference type="AlphaFoldDB" id="A0A4Y2FMN1"/>
<dbReference type="Proteomes" id="UP000499080">
    <property type="component" value="Unassembled WGS sequence"/>
</dbReference>
<dbReference type="EMBL" id="BGPR01000975">
    <property type="protein sequence ID" value="GBM41836.1"/>
    <property type="molecule type" value="Genomic_DNA"/>
</dbReference>
<sequence length="158" mass="18018">MGEIGSPGLQPRSCPIRLSPFSCIDARTIGTSLPNMLIKLALRLGRTSFNRFLPGWFLEIDFAESPSHRGVLSKFRENPTSGRWATRKMETRNLPVMQLDRRHSPRTARDVRGVGNRSQRTPATVPTSLEPRFVYENKPPLHFRDSKGEWISDAFRNI</sequence>
<reference evidence="1 2" key="1">
    <citation type="journal article" date="2019" name="Sci. Rep.">
        <title>Orb-weaving spider Araneus ventricosus genome elucidates the spidroin gene catalogue.</title>
        <authorList>
            <person name="Kono N."/>
            <person name="Nakamura H."/>
            <person name="Ohtoshi R."/>
            <person name="Moran D.A.P."/>
            <person name="Shinohara A."/>
            <person name="Yoshida Y."/>
            <person name="Fujiwara M."/>
            <person name="Mori M."/>
            <person name="Tomita M."/>
            <person name="Arakawa K."/>
        </authorList>
    </citation>
    <scope>NUCLEOTIDE SEQUENCE [LARGE SCALE GENOMIC DNA]</scope>
</reference>
<evidence type="ECO:0000313" key="2">
    <source>
        <dbReference type="Proteomes" id="UP000499080"/>
    </source>
</evidence>
<keyword evidence="2" id="KW-1185">Reference proteome</keyword>
<proteinExistence type="predicted"/>
<name>A0A4Y2FMN1_ARAVE</name>
<comment type="caution">
    <text evidence="1">The sequence shown here is derived from an EMBL/GenBank/DDBJ whole genome shotgun (WGS) entry which is preliminary data.</text>
</comment>